<reference evidence="7" key="1">
    <citation type="submission" date="2013-07" db="EMBL/GenBank/DDBJ databases">
        <authorList>
            <person name="McIlroy S."/>
        </authorList>
    </citation>
    <scope>NUCLEOTIDE SEQUENCE [LARGE SCALE GENOMIC DNA]</scope>
    <source>
        <strain evidence="7">Run_A_D11</strain>
    </source>
</reference>
<reference evidence="7" key="2">
    <citation type="submission" date="2014-03" db="EMBL/GenBank/DDBJ databases">
        <title>Candidatus Competibacter-lineage genomes retrieved from metagenomes reveal functional metabolic diversity.</title>
        <authorList>
            <person name="McIlroy S.J."/>
            <person name="Albertsen M."/>
            <person name="Andresen E.K."/>
            <person name="Saunders A.M."/>
            <person name="Kristiansen R."/>
            <person name="Stokholm-Bjerregaard M."/>
            <person name="Nielsen K.L."/>
            <person name="Nielsen P.H."/>
        </authorList>
    </citation>
    <scope>NUCLEOTIDE SEQUENCE</scope>
    <source>
        <strain evidence="7">Run_A_D11</strain>
    </source>
</reference>
<dbReference type="InterPro" id="IPR026461">
    <property type="entry name" value="Trfase_2_rSAM/seldom_assoc"/>
</dbReference>
<keyword evidence="5" id="KW-0472">Membrane</keyword>
<dbReference type="InterPro" id="IPR001173">
    <property type="entry name" value="Glyco_trans_2-like"/>
</dbReference>
<feature type="domain" description="Glycosyltransferase 2-like" evidence="6">
    <location>
        <begin position="5"/>
        <end position="114"/>
    </location>
</feature>
<evidence type="ECO:0000313" key="8">
    <source>
        <dbReference type="Proteomes" id="UP000035760"/>
    </source>
</evidence>
<dbReference type="Proteomes" id="UP000035760">
    <property type="component" value="Unassembled WGS sequence"/>
</dbReference>
<dbReference type="STRING" id="1400863.BN873_790013"/>
<dbReference type="RefSeq" id="WP_048675626.1">
    <property type="nucleotide sequence ID" value="NZ_CBTJ020000090.1"/>
</dbReference>
<gene>
    <name evidence="7" type="ORF">BN873_790013</name>
</gene>
<sequence length="233" mass="25885">MLSISIIIPILNEAACIVTCLQALQSLRAQNCELIVADGGSRDDSVTLAEPLADRVIASTPGRAAQMNAGAQHARGAILWFLHADSLPPPNAAELIRTALAQPQHSWGRFDVRLSGSQLLLRWVETLMNTRSRLTGIATGDQGIFIDRRLFEQIGGYPPIALMEDIALSRMLKRHGRPACLQQRLLTSSRRWEQGGVLHTILLMWRLRLAYFFGADPDALARIYYRRGVNPRP</sequence>
<comment type="caution">
    <text evidence="7">The sequence shown here is derived from an EMBL/GenBank/DDBJ whole genome shotgun (WGS) entry which is preliminary data.</text>
</comment>
<protein>
    <submittedName>
        <fullName evidence="7">Glycosyltransferase involved in cell wall biogenesis</fullName>
    </submittedName>
</protein>
<dbReference type="NCBIfam" id="TIGR04283">
    <property type="entry name" value="glyco_like_mftF"/>
    <property type="match status" value="1"/>
</dbReference>
<dbReference type="GO" id="GO:0005886">
    <property type="term" value="C:plasma membrane"/>
    <property type="evidence" value="ECO:0007669"/>
    <property type="project" value="UniProtKB-SubCell"/>
</dbReference>
<dbReference type="PANTHER" id="PTHR43646">
    <property type="entry name" value="GLYCOSYLTRANSFERASE"/>
    <property type="match status" value="1"/>
</dbReference>
<organism evidence="7 8">
    <name type="scientific">Candidatus Competibacter denitrificans Run_A_D11</name>
    <dbReference type="NCBI Taxonomy" id="1400863"/>
    <lineage>
        <taxon>Bacteria</taxon>
        <taxon>Pseudomonadati</taxon>
        <taxon>Pseudomonadota</taxon>
        <taxon>Gammaproteobacteria</taxon>
        <taxon>Candidatus Competibacteraceae</taxon>
        <taxon>Candidatus Competibacter</taxon>
    </lineage>
</organism>
<evidence type="ECO:0000256" key="5">
    <source>
        <dbReference type="ARBA" id="ARBA00023136"/>
    </source>
</evidence>
<comment type="subcellular location">
    <subcellularLocation>
        <location evidence="1">Cell membrane</location>
    </subcellularLocation>
</comment>
<dbReference type="GO" id="GO:0016757">
    <property type="term" value="F:glycosyltransferase activity"/>
    <property type="evidence" value="ECO:0007669"/>
    <property type="project" value="UniProtKB-KW"/>
</dbReference>
<name>W6M8X7_9GAMM</name>
<evidence type="ECO:0000256" key="4">
    <source>
        <dbReference type="ARBA" id="ARBA00022679"/>
    </source>
</evidence>
<dbReference type="AlphaFoldDB" id="W6M8X7"/>
<dbReference type="CDD" id="cd02522">
    <property type="entry name" value="GT_2_like_a"/>
    <property type="match status" value="1"/>
</dbReference>
<dbReference type="OrthoDB" id="5291101at2"/>
<dbReference type="Pfam" id="PF00535">
    <property type="entry name" value="Glycos_transf_2"/>
    <property type="match status" value="1"/>
</dbReference>
<proteinExistence type="predicted"/>
<evidence type="ECO:0000256" key="2">
    <source>
        <dbReference type="ARBA" id="ARBA00022475"/>
    </source>
</evidence>
<keyword evidence="8" id="KW-1185">Reference proteome</keyword>
<evidence type="ECO:0000256" key="1">
    <source>
        <dbReference type="ARBA" id="ARBA00004236"/>
    </source>
</evidence>
<evidence type="ECO:0000259" key="6">
    <source>
        <dbReference type="Pfam" id="PF00535"/>
    </source>
</evidence>
<keyword evidence="4" id="KW-0808">Transferase</keyword>
<keyword evidence="2" id="KW-1003">Cell membrane</keyword>
<dbReference type="Gene3D" id="3.90.550.10">
    <property type="entry name" value="Spore Coat Polysaccharide Biosynthesis Protein SpsA, Chain A"/>
    <property type="match status" value="1"/>
</dbReference>
<dbReference type="EMBL" id="CBTJ020000090">
    <property type="protein sequence ID" value="CDI04032.1"/>
    <property type="molecule type" value="Genomic_DNA"/>
</dbReference>
<keyword evidence="3" id="KW-0328">Glycosyltransferase</keyword>
<accession>W6M8X7</accession>
<evidence type="ECO:0000256" key="3">
    <source>
        <dbReference type="ARBA" id="ARBA00022676"/>
    </source>
</evidence>
<evidence type="ECO:0000313" key="7">
    <source>
        <dbReference type="EMBL" id="CDI04032.1"/>
    </source>
</evidence>
<dbReference type="SUPFAM" id="SSF53448">
    <property type="entry name" value="Nucleotide-diphospho-sugar transferases"/>
    <property type="match status" value="1"/>
</dbReference>
<dbReference type="InterPro" id="IPR029044">
    <property type="entry name" value="Nucleotide-diphossugar_trans"/>
</dbReference>
<dbReference type="PANTHER" id="PTHR43646:SF2">
    <property type="entry name" value="GLYCOSYLTRANSFERASE 2-LIKE DOMAIN-CONTAINING PROTEIN"/>
    <property type="match status" value="1"/>
</dbReference>